<protein>
    <submittedName>
        <fullName evidence="1">Uncharacterized protein</fullName>
    </submittedName>
</protein>
<gene>
    <name evidence="1" type="ORF">Tcan_00828</name>
</gene>
<sequence>MNERWMTAELNSLHEYVAVETVVMNIALKHLVNSKQVTNRVHSDHLNEKKKFHESTTPELILITNRNTLQSSITFIWKIQFYFQTGSIVEVKQIQTNIGEIKPNENKHIRHNLPNESSLKIISLISYCTIHKRH</sequence>
<organism evidence="1 2">
    <name type="scientific">Toxocara canis</name>
    <name type="common">Canine roundworm</name>
    <dbReference type="NCBI Taxonomy" id="6265"/>
    <lineage>
        <taxon>Eukaryota</taxon>
        <taxon>Metazoa</taxon>
        <taxon>Ecdysozoa</taxon>
        <taxon>Nematoda</taxon>
        <taxon>Chromadorea</taxon>
        <taxon>Rhabditida</taxon>
        <taxon>Spirurina</taxon>
        <taxon>Ascaridomorpha</taxon>
        <taxon>Ascaridoidea</taxon>
        <taxon>Toxocaridae</taxon>
        <taxon>Toxocara</taxon>
    </lineage>
</organism>
<dbReference type="EMBL" id="JPKZ01002147">
    <property type="protein sequence ID" value="KHN78211.1"/>
    <property type="molecule type" value="Genomic_DNA"/>
</dbReference>
<reference evidence="1 2" key="1">
    <citation type="submission" date="2014-11" db="EMBL/GenBank/DDBJ databases">
        <title>Genetic blueprint of the zoonotic pathogen Toxocara canis.</title>
        <authorList>
            <person name="Zhu X.-Q."/>
            <person name="Korhonen P.K."/>
            <person name="Cai H."/>
            <person name="Young N.D."/>
            <person name="Nejsum P."/>
            <person name="von Samson-Himmelstjerna G."/>
            <person name="Boag P.R."/>
            <person name="Tan P."/>
            <person name="Li Q."/>
            <person name="Min J."/>
            <person name="Yang Y."/>
            <person name="Wang X."/>
            <person name="Fang X."/>
            <person name="Hall R.S."/>
            <person name="Hofmann A."/>
            <person name="Sternberg P.W."/>
            <person name="Jex A.R."/>
            <person name="Gasser R.B."/>
        </authorList>
    </citation>
    <scope>NUCLEOTIDE SEQUENCE [LARGE SCALE GENOMIC DNA]</scope>
    <source>
        <strain evidence="1">PN_DK_2014</strain>
    </source>
</reference>
<feature type="non-terminal residue" evidence="1">
    <location>
        <position position="134"/>
    </location>
</feature>
<accession>A0A0B2V437</accession>
<evidence type="ECO:0000313" key="2">
    <source>
        <dbReference type="Proteomes" id="UP000031036"/>
    </source>
</evidence>
<comment type="caution">
    <text evidence="1">The sequence shown here is derived from an EMBL/GenBank/DDBJ whole genome shotgun (WGS) entry which is preliminary data.</text>
</comment>
<name>A0A0B2V437_TOXCA</name>
<dbReference type="Proteomes" id="UP000031036">
    <property type="component" value="Unassembled WGS sequence"/>
</dbReference>
<evidence type="ECO:0000313" key="1">
    <source>
        <dbReference type="EMBL" id="KHN78211.1"/>
    </source>
</evidence>
<dbReference type="AlphaFoldDB" id="A0A0B2V437"/>
<keyword evidence="2" id="KW-1185">Reference proteome</keyword>
<proteinExistence type="predicted"/>